<protein>
    <submittedName>
        <fullName evidence="1">Uncharacterized protein</fullName>
    </submittedName>
</protein>
<gene>
    <name evidence="1" type="ORF">UFOVP58_94</name>
</gene>
<sequence>MTVKIFKLVTGEDLIGNATENATDFTLKAPAVIMLQNTEKGMSVAIAPYAPMIEKNLVLYKTAIVSFGDPDLQLENEYNVRFGSGLVIAGA</sequence>
<proteinExistence type="predicted"/>
<name>A0A6J5KWA4_9CAUD</name>
<organism evidence="1">
    <name type="scientific">uncultured Caudovirales phage</name>
    <dbReference type="NCBI Taxonomy" id="2100421"/>
    <lineage>
        <taxon>Viruses</taxon>
        <taxon>Duplodnaviria</taxon>
        <taxon>Heunggongvirae</taxon>
        <taxon>Uroviricota</taxon>
        <taxon>Caudoviricetes</taxon>
        <taxon>Peduoviridae</taxon>
        <taxon>Maltschvirus</taxon>
        <taxon>Maltschvirus maltsch</taxon>
    </lineage>
</organism>
<dbReference type="EMBL" id="LR796186">
    <property type="protein sequence ID" value="CAB4125257.1"/>
    <property type="molecule type" value="Genomic_DNA"/>
</dbReference>
<accession>A0A6J5KWA4</accession>
<reference evidence="1" key="1">
    <citation type="submission" date="2020-04" db="EMBL/GenBank/DDBJ databases">
        <authorList>
            <person name="Chiriac C."/>
            <person name="Salcher M."/>
            <person name="Ghai R."/>
            <person name="Kavagutti S V."/>
        </authorList>
    </citation>
    <scope>NUCLEOTIDE SEQUENCE</scope>
</reference>
<evidence type="ECO:0000313" key="1">
    <source>
        <dbReference type="EMBL" id="CAB4125257.1"/>
    </source>
</evidence>
<dbReference type="Gene3D" id="2.30.30.100">
    <property type="match status" value="1"/>
</dbReference>